<sequence>MRSKGFEGMTCSVACVMGALGDRWGMLIMRDLFLGLRRYDDFRRSSGITNATLSDRLKALEEQGLITRQRYQTRPDRYEYLLTEKGRDIGLVLLSMMQIGSKWNIPDLVGPSLLMVDGNSGHKVKVALVDVETGQQVSPQDVMVELGPGADDLTRWRSAGRIRNPEPSES</sequence>
<dbReference type="Proteomes" id="UP000251197">
    <property type="component" value="Unassembled WGS sequence"/>
</dbReference>
<dbReference type="EMBL" id="CP023525">
    <property type="protein sequence ID" value="ATF91319.1"/>
    <property type="molecule type" value="Genomic_DNA"/>
</dbReference>
<gene>
    <name evidence="6" type="primary">yybR_4</name>
    <name evidence="5" type="ORF">CO704_04060</name>
    <name evidence="6" type="ORF">NCTC12120_03813</name>
</gene>
<feature type="domain" description="HTH hxlR-type" evidence="4">
    <location>
        <begin position="11"/>
        <end position="108"/>
    </location>
</feature>
<dbReference type="Gene3D" id="1.10.10.10">
    <property type="entry name" value="Winged helix-like DNA-binding domain superfamily/Winged helix DNA-binding domain"/>
    <property type="match status" value="1"/>
</dbReference>
<evidence type="ECO:0000313" key="8">
    <source>
        <dbReference type="Proteomes" id="UP000251197"/>
    </source>
</evidence>
<evidence type="ECO:0000256" key="2">
    <source>
        <dbReference type="ARBA" id="ARBA00023125"/>
    </source>
</evidence>
<keyword evidence="3" id="KW-0804">Transcription</keyword>
<dbReference type="InterPro" id="IPR036390">
    <property type="entry name" value="WH_DNA-bd_sf"/>
</dbReference>
<protein>
    <submittedName>
        <fullName evidence="5">Transcriptional regulator</fullName>
    </submittedName>
</protein>
<dbReference type="SUPFAM" id="SSF46785">
    <property type="entry name" value="Winged helix' DNA-binding domain"/>
    <property type="match status" value="1"/>
</dbReference>
<dbReference type="EMBL" id="UAVU01000003">
    <property type="protein sequence ID" value="SQA99878.1"/>
    <property type="molecule type" value="Genomic_DNA"/>
</dbReference>
<evidence type="ECO:0000313" key="7">
    <source>
        <dbReference type="Proteomes" id="UP000217979"/>
    </source>
</evidence>
<keyword evidence="2" id="KW-0238">DNA-binding</keyword>
<name>A0A291DUE1_9ENTR</name>
<organism evidence="5 7">
    <name type="scientific">Cedecea neteri</name>
    <dbReference type="NCBI Taxonomy" id="158822"/>
    <lineage>
        <taxon>Bacteria</taxon>
        <taxon>Pseudomonadati</taxon>
        <taxon>Pseudomonadota</taxon>
        <taxon>Gammaproteobacteria</taxon>
        <taxon>Enterobacterales</taxon>
        <taxon>Enterobacteriaceae</taxon>
        <taxon>Cedecea</taxon>
    </lineage>
</organism>
<evidence type="ECO:0000313" key="5">
    <source>
        <dbReference type="EMBL" id="ATF91319.1"/>
    </source>
</evidence>
<keyword evidence="1" id="KW-0805">Transcription regulation</keyword>
<reference evidence="6 8" key="2">
    <citation type="submission" date="2018-06" db="EMBL/GenBank/DDBJ databases">
        <authorList>
            <consortium name="Pathogen Informatics"/>
            <person name="Doyle S."/>
        </authorList>
    </citation>
    <scope>NUCLEOTIDE SEQUENCE [LARGE SCALE GENOMIC DNA]</scope>
    <source>
        <strain evidence="6 8">NCTC12120</strain>
    </source>
</reference>
<dbReference type="PANTHER" id="PTHR33204">
    <property type="entry name" value="TRANSCRIPTIONAL REGULATOR, MARR FAMILY"/>
    <property type="match status" value="1"/>
</dbReference>
<evidence type="ECO:0000313" key="6">
    <source>
        <dbReference type="EMBL" id="SQA99878.1"/>
    </source>
</evidence>
<dbReference type="PANTHER" id="PTHR33204:SF18">
    <property type="entry name" value="TRANSCRIPTIONAL REGULATORY PROTEIN"/>
    <property type="match status" value="1"/>
</dbReference>
<dbReference type="PROSITE" id="PS51118">
    <property type="entry name" value="HTH_HXLR"/>
    <property type="match status" value="1"/>
</dbReference>
<dbReference type="GO" id="GO:0003677">
    <property type="term" value="F:DNA binding"/>
    <property type="evidence" value="ECO:0007669"/>
    <property type="project" value="UniProtKB-KW"/>
</dbReference>
<dbReference type="InterPro" id="IPR036388">
    <property type="entry name" value="WH-like_DNA-bd_sf"/>
</dbReference>
<evidence type="ECO:0000256" key="3">
    <source>
        <dbReference type="ARBA" id="ARBA00023163"/>
    </source>
</evidence>
<accession>A0A291DUE1</accession>
<reference evidence="5 7" key="1">
    <citation type="submission" date="2017-09" db="EMBL/GenBank/DDBJ databases">
        <title>FDA dAtabase for Regulatory Grade micrObial Sequences (FDA-ARGOS): Supporting development and validation of Infectious Disease Dx tests.</title>
        <authorList>
            <person name="Minogue T."/>
            <person name="Wolcott M."/>
            <person name="Wasieloski L."/>
            <person name="Aguilar W."/>
            <person name="Moore D."/>
            <person name="Tallon L."/>
            <person name="Sadzewicz L."/>
            <person name="Ott S."/>
            <person name="Zhao X."/>
            <person name="Nagaraj S."/>
            <person name="Vavikolanu K."/>
            <person name="Aluvathingal J."/>
            <person name="Nadendla S."/>
            <person name="Sichtig H."/>
        </authorList>
    </citation>
    <scope>NUCLEOTIDE SEQUENCE [LARGE SCALE GENOMIC DNA]</scope>
    <source>
        <strain evidence="5 7">FDAARGOS_392</strain>
    </source>
</reference>
<dbReference type="AlphaFoldDB" id="A0A291DUE1"/>
<dbReference type="Pfam" id="PF01638">
    <property type="entry name" value="HxlR"/>
    <property type="match status" value="1"/>
</dbReference>
<proteinExistence type="predicted"/>
<dbReference type="Proteomes" id="UP000217979">
    <property type="component" value="Chromosome"/>
</dbReference>
<dbReference type="RefSeq" id="WP_061278048.1">
    <property type="nucleotide sequence ID" value="NZ_CP023525.1"/>
</dbReference>
<evidence type="ECO:0000259" key="4">
    <source>
        <dbReference type="PROSITE" id="PS51118"/>
    </source>
</evidence>
<evidence type="ECO:0000256" key="1">
    <source>
        <dbReference type="ARBA" id="ARBA00023015"/>
    </source>
</evidence>
<dbReference type="InterPro" id="IPR002577">
    <property type="entry name" value="HTH_HxlR"/>
</dbReference>